<evidence type="ECO:0000256" key="3">
    <source>
        <dbReference type="ARBA" id="ARBA00022448"/>
    </source>
</evidence>
<feature type="transmembrane region" description="Helical" evidence="9">
    <location>
        <begin position="64"/>
        <end position="84"/>
    </location>
</feature>
<keyword evidence="6 9" id="KW-1133">Transmembrane helix</keyword>
<gene>
    <name evidence="11" type="ORF">BWGOE8_30520</name>
</gene>
<dbReference type="InterPro" id="IPR036259">
    <property type="entry name" value="MFS_trans_sf"/>
</dbReference>
<keyword evidence="3 8" id="KW-0813">Transport</keyword>
<dbReference type="PROSITE" id="PS50850">
    <property type="entry name" value="MFS"/>
    <property type="match status" value="1"/>
</dbReference>
<dbReference type="AlphaFoldDB" id="A0A1E8B6E6"/>
<feature type="transmembrane region" description="Helical" evidence="9">
    <location>
        <begin position="183"/>
        <end position="202"/>
    </location>
</feature>
<evidence type="ECO:0000256" key="1">
    <source>
        <dbReference type="ARBA" id="ARBA00004651"/>
    </source>
</evidence>
<feature type="domain" description="Major facilitator superfamily (MFS) profile" evidence="10">
    <location>
        <begin position="1"/>
        <end position="205"/>
    </location>
</feature>
<dbReference type="Pfam" id="PF00854">
    <property type="entry name" value="PTR2"/>
    <property type="match status" value="1"/>
</dbReference>
<dbReference type="CDD" id="cd17346">
    <property type="entry name" value="MFS_DtpA_like"/>
    <property type="match status" value="1"/>
</dbReference>
<dbReference type="PANTHER" id="PTHR23517">
    <property type="entry name" value="RESISTANCE PROTEIN MDTM, PUTATIVE-RELATED-RELATED"/>
    <property type="match status" value="1"/>
</dbReference>
<evidence type="ECO:0000313" key="11">
    <source>
        <dbReference type="EMBL" id="OFD77998.1"/>
    </source>
</evidence>
<comment type="subcellular location">
    <subcellularLocation>
        <location evidence="1">Cell membrane</location>
        <topology evidence="1">Multi-pass membrane protein</topology>
    </subcellularLocation>
    <subcellularLocation>
        <location evidence="8">Membrane</location>
        <topology evidence="8">Multi-pass membrane protein</topology>
    </subcellularLocation>
</comment>
<evidence type="ECO:0000259" key="10">
    <source>
        <dbReference type="PROSITE" id="PS50850"/>
    </source>
</evidence>
<dbReference type="PROSITE" id="PS01022">
    <property type="entry name" value="PTR2_1"/>
    <property type="match status" value="1"/>
</dbReference>
<evidence type="ECO:0000256" key="2">
    <source>
        <dbReference type="ARBA" id="ARBA00005982"/>
    </source>
</evidence>
<dbReference type="InterPro" id="IPR020846">
    <property type="entry name" value="MFS_dom"/>
</dbReference>
<dbReference type="GO" id="GO:0006857">
    <property type="term" value="P:oligopeptide transport"/>
    <property type="evidence" value="ECO:0007669"/>
    <property type="project" value="InterPro"/>
</dbReference>
<keyword evidence="4" id="KW-1003">Cell membrane</keyword>
<protein>
    <submittedName>
        <fullName evidence="11">Peptide ABC transporter permease</fullName>
    </submittedName>
</protein>
<evidence type="ECO:0000313" key="12">
    <source>
        <dbReference type="Proteomes" id="UP000175706"/>
    </source>
</evidence>
<evidence type="ECO:0000256" key="8">
    <source>
        <dbReference type="RuleBase" id="RU003755"/>
    </source>
</evidence>
<evidence type="ECO:0000256" key="4">
    <source>
        <dbReference type="ARBA" id="ARBA00022475"/>
    </source>
</evidence>
<accession>A0A1E8B6E6</accession>
<feature type="transmembrane region" description="Helical" evidence="9">
    <location>
        <begin position="158"/>
        <end position="177"/>
    </location>
</feature>
<feature type="transmembrane region" description="Helical" evidence="9">
    <location>
        <begin position="96"/>
        <end position="112"/>
    </location>
</feature>
<dbReference type="InterPro" id="IPR000109">
    <property type="entry name" value="POT_fam"/>
</dbReference>
<dbReference type="InterPro" id="IPR005279">
    <property type="entry name" value="Dipep/tripep_permease"/>
</dbReference>
<evidence type="ECO:0000256" key="6">
    <source>
        <dbReference type="ARBA" id="ARBA00022989"/>
    </source>
</evidence>
<dbReference type="SUPFAM" id="SSF103473">
    <property type="entry name" value="MFS general substrate transporter"/>
    <property type="match status" value="1"/>
</dbReference>
<proteinExistence type="inferred from homology"/>
<dbReference type="PANTHER" id="PTHR23517:SF15">
    <property type="entry name" value="PROTON-DEPENDENT OLIGOPEPTIDE FAMILY TRANSPORT PROTEIN"/>
    <property type="match status" value="1"/>
</dbReference>
<dbReference type="Gene3D" id="1.20.1250.20">
    <property type="entry name" value="MFS general substrate transporter like domains"/>
    <property type="match status" value="1"/>
</dbReference>
<dbReference type="PROSITE" id="PS01023">
    <property type="entry name" value="PTR2_2"/>
    <property type="match status" value="1"/>
</dbReference>
<evidence type="ECO:0000256" key="9">
    <source>
        <dbReference type="SAM" id="Phobius"/>
    </source>
</evidence>
<sequence>MKEKNELVQSIPQTGFLGHPKGLFTLFFTEFWERFSHYGMRAILLYYMYYSVAKGGLGIDQSTATSIMAIYGSLLFMSSIIGGWISDRLFGPSKTVFFGGVLIMIGHLILALPGSKSALFISMVFLILGTGLLKPNISNIVGSLYSKTDARRDSGFSIFYMGINLGALLAPLVVGTLGQQYNFHLGFGVAAIGMAIGLGVFVGTKQKNLGLVGTQVPNPLSDSERKKTINWSYPCQVDNIKKTKQPSRFDILSELGG</sequence>
<comment type="caution">
    <text evidence="11">The sequence shown here is derived from an EMBL/GenBank/DDBJ whole genome shotgun (WGS) entry which is preliminary data.</text>
</comment>
<dbReference type="NCBIfam" id="TIGR00924">
    <property type="entry name" value="yjdL_sub1_fam"/>
    <property type="match status" value="1"/>
</dbReference>
<evidence type="ECO:0000256" key="7">
    <source>
        <dbReference type="ARBA" id="ARBA00023136"/>
    </source>
</evidence>
<dbReference type="InterPro" id="IPR018456">
    <property type="entry name" value="PTR2_symporter_CS"/>
</dbReference>
<reference evidence="11 12" key="1">
    <citation type="submission" date="2016-05" db="EMBL/GenBank/DDBJ databases">
        <title>Bacillus thuringiensis and Bacillus weihenstephanensis as novel biocontrol agents of wilt causing Verticillium species.</title>
        <authorList>
            <person name="Hollensteiner J."/>
            <person name="Wemheuer F."/>
            <person name="Harting R."/>
            <person name="Kolarzyk A."/>
            <person name="Diaz-Valerio S."/>
            <person name="Poehlein A."/>
            <person name="Brzuszkiewicz E."/>
            <person name="Nesemann K."/>
            <person name="Braus-Stromeyer S."/>
            <person name="Braus G."/>
            <person name="Daniel R."/>
            <person name="Liesegang H."/>
        </authorList>
    </citation>
    <scope>NUCLEOTIDE SEQUENCE [LARGE SCALE GENOMIC DNA]</scope>
    <source>
        <strain evidence="11 12">GOE8</strain>
    </source>
</reference>
<dbReference type="Proteomes" id="UP000175706">
    <property type="component" value="Unassembled WGS sequence"/>
</dbReference>
<name>A0A1E8B6E6_BACMY</name>
<feature type="transmembrane region" description="Helical" evidence="9">
    <location>
        <begin position="35"/>
        <end position="52"/>
    </location>
</feature>
<dbReference type="GO" id="GO:0005886">
    <property type="term" value="C:plasma membrane"/>
    <property type="evidence" value="ECO:0007669"/>
    <property type="project" value="UniProtKB-SubCell"/>
</dbReference>
<dbReference type="GO" id="GO:1904680">
    <property type="term" value="F:peptide transmembrane transporter activity"/>
    <property type="evidence" value="ECO:0007669"/>
    <property type="project" value="InterPro"/>
</dbReference>
<feature type="transmembrane region" description="Helical" evidence="9">
    <location>
        <begin position="118"/>
        <end position="137"/>
    </location>
</feature>
<comment type="similarity">
    <text evidence="2 8">Belongs to the major facilitator superfamily. Proton-dependent oligopeptide transporter (POT/PTR) (TC 2.A.17) family.</text>
</comment>
<keyword evidence="5 8" id="KW-0812">Transmembrane</keyword>
<dbReference type="EMBL" id="LXLT01000037">
    <property type="protein sequence ID" value="OFD77998.1"/>
    <property type="molecule type" value="Genomic_DNA"/>
</dbReference>
<dbReference type="PATRIC" id="fig|86662.25.peg.3108"/>
<organism evidence="11 12">
    <name type="scientific">Bacillus mycoides</name>
    <dbReference type="NCBI Taxonomy" id="1405"/>
    <lineage>
        <taxon>Bacteria</taxon>
        <taxon>Bacillati</taxon>
        <taxon>Bacillota</taxon>
        <taxon>Bacilli</taxon>
        <taxon>Bacillales</taxon>
        <taxon>Bacillaceae</taxon>
        <taxon>Bacillus</taxon>
        <taxon>Bacillus cereus group</taxon>
    </lineage>
</organism>
<dbReference type="InterPro" id="IPR050171">
    <property type="entry name" value="MFS_Transporters"/>
</dbReference>
<evidence type="ECO:0000256" key="5">
    <source>
        <dbReference type="ARBA" id="ARBA00022692"/>
    </source>
</evidence>
<keyword evidence="7 9" id="KW-0472">Membrane</keyword>